<dbReference type="GO" id="GO:0008483">
    <property type="term" value="F:transaminase activity"/>
    <property type="evidence" value="ECO:0007669"/>
    <property type="project" value="UniProtKB-KW"/>
</dbReference>
<gene>
    <name evidence="4" type="ORF">FKV25_14535</name>
</gene>
<protein>
    <submittedName>
        <fullName evidence="4">DegT/DnrJ/EryC1/StrS aminotransferase family protein</fullName>
    </submittedName>
</protein>
<dbReference type="Gene3D" id="3.40.640.10">
    <property type="entry name" value="Type I PLP-dependent aspartate aminotransferase-like (Major domain)"/>
    <property type="match status" value="1"/>
</dbReference>
<comment type="caution">
    <text evidence="4">The sequence shown here is derived from an EMBL/GenBank/DDBJ whole genome shotgun (WGS) entry which is preliminary data.</text>
</comment>
<comment type="similarity">
    <text evidence="2 3">Belongs to the DegT/DnrJ/EryC1 family.</text>
</comment>
<evidence type="ECO:0000256" key="2">
    <source>
        <dbReference type="ARBA" id="ARBA00037999"/>
    </source>
</evidence>
<dbReference type="AlphaFoldDB" id="A0A507ZRA6"/>
<keyword evidence="4" id="KW-0032">Aminotransferase</keyword>
<sequence length="401" mass="43515">MIPRKVLDIGWRDLGYACVRSIWPGRGDAAARLEAGWGPPGHVLATLSVRSGFDLYLQALALPEGSEVLVSAVTIRDMVAIIELSGLKAVPVDIDPATCAPRLDALERAVTPRSRVLVVAHLFGARVPMAPIAAFAKRHGILLVEDCAQAYAADGYRGHAGTDLAMFSFGPIKTATALGGGILVFRDAASRATLGRRQAAYPLQSRRAFLRRVVFYMVLKMLNRRPVYSLFAAACRWAGRSHEAIIAASVRGFGSGDLLAQLRHRPGHALLALMHRRVRGHDRRRIASRIEAGRSLVSQLPAGIVPAAEAEPHVHWVLPVQCSEPERLVWYLLRHGYDATRGATSLFALPPATGMSDAQRMMARLVYLPLDDTTPAERSDLARRVGDFLAADTRIGVPAQG</sequence>
<dbReference type="EMBL" id="VICE01000141">
    <property type="protein sequence ID" value="TQD40306.1"/>
    <property type="molecule type" value="Genomic_DNA"/>
</dbReference>
<evidence type="ECO:0000256" key="3">
    <source>
        <dbReference type="RuleBase" id="RU004508"/>
    </source>
</evidence>
<dbReference type="SUPFAM" id="SSF53383">
    <property type="entry name" value="PLP-dependent transferases"/>
    <property type="match status" value="1"/>
</dbReference>
<evidence type="ECO:0000256" key="1">
    <source>
        <dbReference type="ARBA" id="ARBA00022898"/>
    </source>
</evidence>
<name>A0A507ZRA6_9GAMM</name>
<organism evidence="4 5">
    <name type="scientific">Marilutibacter aestuarii</name>
    <dbReference type="NCBI Taxonomy" id="1706195"/>
    <lineage>
        <taxon>Bacteria</taxon>
        <taxon>Pseudomonadati</taxon>
        <taxon>Pseudomonadota</taxon>
        <taxon>Gammaproteobacteria</taxon>
        <taxon>Lysobacterales</taxon>
        <taxon>Lysobacteraceae</taxon>
        <taxon>Marilutibacter</taxon>
    </lineage>
</organism>
<reference evidence="4 5" key="1">
    <citation type="submission" date="2019-06" db="EMBL/GenBank/DDBJ databases">
        <title>Lysobacter alkalisoli sp. nov. isolated from saline soil.</title>
        <authorList>
            <person name="Sun J.-Q."/>
            <person name="Xu L."/>
        </authorList>
    </citation>
    <scope>NUCLEOTIDE SEQUENCE [LARGE SCALE GENOMIC DNA]</scope>
    <source>
        <strain evidence="4 5">JCM 31130</strain>
    </source>
</reference>
<keyword evidence="5" id="KW-1185">Reference proteome</keyword>
<keyword evidence="4" id="KW-0808">Transferase</keyword>
<accession>A0A507ZRA6</accession>
<proteinExistence type="inferred from homology"/>
<evidence type="ECO:0000313" key="4">
    <source>
        <dbReference type="EMBL" id="TQD40306.1"/>
    </source>
</evidence>
<dbReference type="GO" id="GO:0030170">
    <property type="term" value="F:pyridoxal phosphate binding"/>
    <property type="evidence" value="ECO:0007669"/>
    <property type="project" value="TreeGrafter"/>
</dbReference>
<dbReference type="PANTHER" id="PTHR30244:SF34">
    <property type="entry name" value="DTDP-4-AMINO-4,6-DIDEOXYGALACTOSE TRANSAMINASE"/>
    <property type="match status" value="1"/>
</dbReference>
<dbReference type="PANTHER" id="PTHR30244">
    <property type="entry name" value="TRANSAMINASE"/>
    <property type="match status" value="1"/>
</dbReference>
<dbReference type="InterPro" id="IPR015424">
    <property type="entry name" value="PyrdxlP-dep_Trfase"/>
</dbReference>
<evidence type="ECO:0000313" key="5">
    <source>
        <dbReference type="Proteomes" id="UP000318212"/>
    </source>
</evidence>
<dbReference type="InterPro" id="IPR015421">
    <property type="entry name" value="PyrdxlP-dep_Trfase_major"/>
</dbReference>
<dbReference type="Pfam" id="PF01041">
    <property type="entry name" value="DegT_DnrJ_EryC1"/>
    <property type="match status" value="1"/>
</dbReference>
<keyword evidence="1 3" id="KW-0663">Pyridoxal phosphate</keyword>
<dbReference type="GO" id="GO:0000271">
    <property type="term" value="P:polysaccharide biosynthetic process"/>
    <property type="evidence" value="ECO:0007669"/>
    <property type="project" value="TreeGrafter"/>
</dbReference>
<dbReference type="Proteomes" id="UP000318212">
    <property type="component" value="Unassembled WGS sequence"/>
</dbReference>
<dbReference type="InterPro" id="IPR000653">
    <property type="entry name" value="DegT/StrS_aminotransferase"/>
</dbReference>
<dbReference type="OrthoDB" id="9804264at2"/>
<dbReference type="RefSeq" id="WP_141519510.1">
    <property type="nucleotide sequence ID" value="NZ_VICE01000141.1"/>
</dbReference>